<protein>
    <submittedName>
        <fullName evidence="1">Uncharacterized protein</fullName>
    </submittedName>
</protein>
<reference evidence="1 2" key="1">
    <citation type="submission" date="2017-06" db="EMBL/GenBank/DDBJ databases">
        <authorList>
            <person name="Kim H.J."/>
            <person name="Triplett B.A."/>
        </authorList>
    </citation>
    <scope>NUCLEOTIDE SEQUENCE [LARGE SCALE GENOMIC DNA]</scope>
    <source>
        <strain evidence="1 2">DSM 8800</strain>
    </source>
</reference>
<keyword evidence="2" id="KW-1185">Reference proteome</keyword>
<name>A0A238VYR7_HALVU</name>
<evidence type="ECO:0000313" key="1">
    <source>
        <dbReference type="EMBL" id="SNR39452.1"/>
    </source>
</evidence>
<proteinExistence type="predicted"/>
<sequence length="57" mass="6956">MMKNNKIVRGTISDPDLIEAYEDYLYHSHKDERQVLTEALRMYLEEENQLKQHVYKQ</sequence>
<organism evidence="1 2">
    <name type="scientific">Halorubrum vacuolatum</name>
    <name type="common">Natronobacterium vacuolatum</name>
    <dbReference type="NCBI Taxonomy" id="63740"/>
    <lineage>
        <taxon>Archaea</taxon>
        <taxon>Methanobacteriati</taxon>
        <taxon>Methanobacteriota</taxon>
        <taxon>Stenosarchaea group</taxon>
        <taxon>Halobacteria</taxon>
        <taxon>Halobacteriales</taxon>
        <taxon>Haloferacaceae</taxon>
        <taxon>Halorubrum</taxon>
    </lineage>
</organism>
<dbReference type="Proteomes" id="UP000198397">
    <property type="component" value="Unassembled WGS sequence"/>
</dbReference>
<dbReference type="AlphaFoldDB" id="A0A238VYR7"/>
<accession>A0A238VYR7</accession>
<evidence type="ECO:0000313" key="2">
    <source>
        <dbReference type="Proteomes" id="UP000198397"/>
    </source>
</evidence>
<dbReference type="EMBL" id="FZNQ01000004">
    <property type="protein sequence ID" value="SNR39452.1"/>
    <property type="molecule type" value="Genomic_DNA"/>
</dbReference>
<gene>
    <name evidence="1" type="ORF">SAMN06264855_104230</name>
</gene>